<evidence type="ECO:0000313" key="2">
    <source>
        <dbReference type="Proteomes" id="UP000887159"/>
    </source>
</evidence>
<evidence type="ECO:0000313" key="1">
    <source>
        <dbReference type="EMBL" id="GFY03331.1"/>
    </source>
</evidence>
<protein>
    <submittedName>
        <fullName evidence="1">Uncharacterized protein</fullName>
    </submittedName>
</protein>
<dbReference type="Proteomes" id="UP000887159">
    <property type="component" value="Unassembled WGS sequence"/>
</dbReference>
<accession>A0A8X6S045</accession>
<dbReference type="EMBL" id="BMAU01021236">
    <property type="protein sequence ID" value="GFY03331.1"/>
    <property type="molecule type" value="Genomic_DNA"/>
</dbReference>
<name>A0A8X6S045_TRICX</name>
<comment type="caution">
    <text evidence="1">The sequence shown here is derived from an EMBL/GenBank/DDBJ whole genome shotgun (WGS) entry which is preliminary data.</text>
</comment>
<gene>
    <name evidence="1" type="ORF">TNCV_1172891</name>
</gene>
<organism evidence="1 2">
    <name type="scientific">Trichonephila clavipes</name>
    <name type="common">Golden silk orbweaver</name>
    <name type="synonym">Nephila clavipes</name>
    <dbReference type="NCBI Taxonomy" id="2585209"/>
    <lineage>
        <taxon>Eukaryota</taxon>
        <taxon>Metazoa</taxon>
        <taxon>Ecdysozoa</taxon>
        <taxon>Arthropoda</taxon>
        <taxon>Chelicerata</taxon>
        <taxon>Arachnida</taxon>
        <taxon>Araneae</taxon>
        <taxon>Araneomorphae</taxon>
        <taxon>Entelegynae</taxon>
        <taxon>Araneoidea</taxon>
        <taxon>Nephilidae</taxon>
        <taxon>Trichonephila</taxon>
    </lineage>
</organism>
<proteinExistence type="predicted"/>
<keyword evidence="2" id="KW-1185">Reference proteome</keyword>
<sequence>MTALKPVFHSMLQWNLEIRQMATDADLKIRQLCKTSSVCCRVNRTRVAAACFHFDVKTKRNFPEKGIWTRVRALIHTRYSKHVQREKVLVENSNKKVLNKLSFSRTSFICKIFTEEN</sequence>
<dbReference type="AlphaFoldDB" id="A0A8X6S045"/>
<reference evidence="1" key="1">
    <citation type="submission" date="2020-08" db="EMBL/GenBank/DDBJ databases">
        <title>Multicomponent nature underlies the extraordinary mechanical properties of spider dragline silk.</title>
        <authorList>
            <person name="Kono N."/>
            <person name="Nakamura H."/>
            <person name="Mori M."/>
            <person name="Yoshida Y."/>
            <person name="Ohtoshi R."/>
            <person name="Malay A.D."/>
            <person name="Moran D.A.P."/>
            <person name="Tomita M."/>
            <person name="Numata K."/>
            <person name="Arakawa K."/>
        </authorList>
    </citation>
    <scope>NUCLEOTIDE SEQUENCE</scope>
</reference>